<dbReference type="RefSeq" id="WP_318584544.1">
    <property type="nucleotide sequence ID" value="NZ_JAWRCP010000001.1"/>
</dbReference>
<dbReference type="EMBL" id="JAWRCP010000001">
    <property type="protein sequence ID" value="MDW6092144.1"/>
    <property type="molecule type" value="Genomic_DNA"/>
</dbReference>
<evidence type="ECO:0000313" key="3">
    <source>
        <dbReference type="EMBL" id="MDW6092144.1"/>
    </source>
</evidence>
<comment type="similarity">
    <text evidence="1">Belongs to the metallophosphoesterase superfamily. YfcE family.</text>
</comment>
<comment type="caution">
    <text evidence="3">The sequence shown here is derived from an EMBL/GenBank/DDBJ whole genome shotgun (WGS) entry which is preliminary data.</text>
</comment>
<dbReference type="Pfam" id="PF12850">
    <property type="entry name" value="Metallophos_2"/>
    <property type="match status" value="1"/>
</dbReference>
<evidence type="ECO:0000313" key="4">
    <source>
        <dbReference type="Proteomes" id="UP001279860"/>
    </source>
</evidence>
<dbReference type="Proteomes" id="UP001279860">
    <property type="component" value="Unassembled WGS sequence"/>
</dbReference>
<name>A0ABU4IS79_9VIBR</name>
<sequence length="205" mass="23951">MSFAVFSDVHGHRDKLYKILSQIQKQSFTKVICTGDLIDVKISKKNLHNRQYPSSELADHTEELFSLVSHVFELVKGNQEQRFFEYVDDSSLGIHSHKVACQCMEQLTLEELTFIHGHRFEWPEHNPVVRYPKTPQHGIYIHGHHHRPQVLKWTGSNYQLMPLSLNKPCRLQQDKHYLVNVGPTFLLGIWVEIQLDPLSIIYRSV</sequence>
<proteinExistence type="inferred from homology"/>
<feature type="domain" description="Calcineurin-like phosphoesterase" evidence="2">
    <location>
        <begin position="1"/>
        <end position="152"/>
    </location>
</feature>
<evidence type="ECO:0000256" key="1">
    <source>
        <dbReference type="ARBA" id="ARBA00008950"/>
    </source>
</evidence>
<protein>
    <submittedName>
        <fullName evidence="3">Metallophosphoesterase family protein</fullName>
    </submittedName>
</protein>
<dbReference type="InterPro" id="IPR024654">
    <property type="entry name" value="Calcineurin-like_PHP_lpxH"/>
</dbReference>
<dbReference type="InterPro" id="IPR029052">
    <property type="entry name" value="Metallo-depent_PP-like"/>
</dbReference>
<dbReference type="Gene3D" id="3.60.21.10">
    <property type="match status" value="1"/>
</dbReference>
<dbReference type="SUPFAM" id="SSF56300">
    <property type="entry name" value="Metallo-dependent phosphatases"/>
    <property type="match status" value="1"/>
</dbReference>
<organism evidence="3 4">
    <name type="scientific">Vibrio rhizosphaerae</name>
    <dbReference type="NCBI Taxonomy" id="398736"/>
    <lineage>
        <taxon>Bacteria</taxon>
        <taxon>Pseudomonadati</taxon>
        <taxon>Pseudomonadota</taxon>
        <taxon>Gammaproteobacteria</taxon>
        <taxon>Vibrionales</taxon>
        <taxon>Vibrionaceae</taxon>
        <taxon>Vibrio</taxon>
    </lineage>
</organism>
<reference evidence="3 4" key="1">
    <citation type="submission" date="2023-11" db="EMBL/GenBank/DDBJ databases">
        <title>Plant-associative lifestyle of Vibrio porteresiae and its evolutionary dynamics.</title>
        <authorList>
            <person name="Rameshkumar N."/>
            <person name="Kirti K."/>
        </authorList>
    </citation>
    <scope>NUCLEOTIDE SEQUENCE [LARGE SCALE GENOMIC DNA]</scope>
    <source>
        <strain evidence="3 4">MSSRF7</strain>
    </source>
</reference>
<accession>A0ABU4IS79</accession>
<keyword evidence="4" id="KW-1185">Reference proteome</keyword>
<gene>
    <name evidence="3" type="ORF">SBX64_06255</name>
</gene>
<evidence type="ECO:0000259" key="2">
    <source>
        <dbReference type="Pfam" id="PF12850"/>
    </source>
</evidence>